<name>A0A4C1TGM0_EUMVA</name>
<comment type="caution">
    <text evidence="1">The sequence shown here is derived from an EMBL/GenBank/DDBJ whole genome shotgun (WGS) entry which is preliminary data.</text>
</comment>
<accession>A0A4C1TGM0</accession>
<dbReference type="Proteomes" id="UP000299102">
    <property type="component" value="Unassembled WGS sequence"/>
</dbReference>
<reference evidence="1 2" key="1">
    <citation type="journal article" date="2019" name="Commun. Biol.">
        <title>The bagworm genome reveals a unique fibroin gene that provides high tensile strength.</title>
        <authorList>
            <person name="Kono N."/>
            <person name="Nakamura H."/>
            <person name="Ohtoshi R."/>
            <person name="Tomita M."/>
            <person name="Numata K."/>
            <person name="Arakawa K."/>
        </authorList>
    </citation>
    <scope>NUCLEOTIDE SEQUENCE [LARGE SCALE GENOMIC DNA]</scope>
</reference>
<evidence type="ECO:0000313" key="2">
    <source>
        <dbReference type="Proteomes" id="UP000299102"/>
    </source>
</evidence>
<organism evidence="1 2">
    <name type="scientific">Eumeta variegata</name>
    <name type="common">Bagworm moth</name>
    <name type="synonym">Eumeta japonica</name>
    <dbReference type="NCBI Taxonomy" id="151549"/>
    <lineage>
        <taxon>Eukaryota</taxon>
        <taxon>Metazoa</taxon>
        <taxon>Ecdysozoa</taxon>
        <taxon>Arthropoda</taxon>
        <taxon>Hexapoda</taxon>
        <taxon>Insecta</taxon>
        <taxon>Pterygota</taxon>
        <taxon>Neoptera</taxon>
        <taxon>Endopterygota</taxon>
        <taxon>Lepidoptera</taxon>
        <taxon>Glossata</taxon>
        <taxon>Ditrysia</taxon>
        <taxon>Tineoidea</taxon>
        <taxon>Psychidae</taxon>
        <taxon>Oiketicinae</taxon>
        <taxon>Eumeta</taxon>
    </lineage>
</organism>
<gene>
    <name evidence="1" type="ORF">EVAR_75861_1</name>
</gene>
<keyword evidence="2" id="KW-1185">Reference proteome</keyword>
<dbReference type="EMBL" id="BGZK01000051">
    <property type="protein sequence ID" value="GBP12451.1"/>
    <property type="molecule type" value="Genomic_DNA"/>
</dbReference>
<sequence length="94" mass="10372">MSCVYVAYKLADKQLPCGTPSLIGRGTDNASLTTVLVEKTGDDSCQCWRQWGIQKVVEKATVPHPIKGLLHIQKHCYRVPSAGLPGCQIFQHSY</sequence>
<dbReference type="AlphaFoldDB" id="A0A4C1TGM0"/>
<protein>
    <submittedName>
        <fullName evidence="1">Uncharacterized protein</fullName>
    </submittedName>
</protein>
<evidence type="ECO:0000313" key="1">
    <source>
        <dbReference type="EMBL" id="GBP12451.1"/>
    </source>
</evidence>
<proteinExistence type="predicted"/>